<name>A0A8J2P3P6_9HEXA</name>
<dbReference type="GO" id="GO:0004306">
    <property type="term" value="F:ethanolamine-phosphate cytidylyltransferase activity"/>
    <property type="evidence" value="ECO:0007669"/>
    <property type="project" value="InterPro"/>
</dbReference>
<keyword evidence="5" id="KW-0443">Lipid metabolism</keyword>
<evidence type="ECO:0000313" key="10">
    <source>
        <dbReference type="Proteomes" id="UP000708208"/>
    </source>
</evidence>
<accession>A0A8J2P3P6</accession>
<evidence type="ECO:0000256" key="3">
    <source>
        <dbReference type="ARBA" id="ARBA00022679"/>
    </source>
</evidence>
<evidence type="ECO:0000256" key="5">
    <source>
        <dbReference type="ARBA" id="ARBA00023098"/>
    </source>
</evidence>
<feature type="domain" description="Cytidyltransferase-like" evidence="8">
    <location>
        <begin position="211"/>
        <end position="306"/>
    </location>
</feature>
<dbReference type="NCBIfam" id="TIGR00125">
    <property type="entry name" value="cyt_tran_rel"/>
    <property type="match status" value="2"/>
</dbReference>
<dbReference type="CDD" id="cd02173">
    <property type="entry name" value="ECT"/>
    <property type="match status" value="1"/>
</dbReference>
<protein>
    <recommendedName>
        <fullName evidence="8">Cytidyltransferase-like domain-containing protein</fullName>
    </recommendedName>
</protein>
<dbReference type="PANTHER" id="PTHR45780">
    <property type="entry name" value="ETHANOLAMINE-PHOSPHATE CYTIDYLYLTRANSFERASE"/>
    <property type="match status" value="1"/>
</dbReference>
<dbReference type="InterPro" id="IPR004821">
    <property type="entry name" value="Cyt_trans-like"/>
</dbReference>
<comment type="similarity">
    <text evidence="1">Belongs to the cytidylyltransferase family.</text>
</comment>
<dbReference type="GO" id="GO:0006646">
    <property type="term" value="P:phosphatidylethanolamine biosynthetic process"/>
    <property type="evidence" value="ECO:0007669"/>
    <property type="project" value="InterPro"/>
</dbReference>
<evidence type="ECO:0000256" key="4">
    <source>
        <dbReference type="ARBA" id="ARBA00022695"/>
    </source>
</evidence>
<dbReference type="EMBL" id="CAJVCH010200366">
    <property type="protein sequence ID" value="CAG7730790.1"/>
    <property type="molecule type" value="Genomic_DNA"/>
</dbReference>
<evidence type="ECO:0000256" key="6">
    <source>
        <dbReference type="ARBA" id="ARBA00023209"/>
    </source>
</evidence>
<evidence type="ECO:0000256" key="1">
    <source>
        <dbReference type="ARBA" id="ARBA00010101"/>
    </source>
</evidence>
<keyword evidence="3" id="KW-0808">Transferase</keyword>
<reference evidence="9" key="1">
    <citation type="submission" date="2021-06" db="EMBL/GenBank/DDBJ databases">
        <authorList>
            <person name="Hodson N. C."/>
            <person name="Mongue J. A."/>
            <person name="Jaron S. K."/>
        </authorList>
    </citation>
    <scope>NUCLEOTIDE SEQUENCE</scope>
</reference>
<sequence>MTNGDDSSTGRSGRVWADGCYDMVHFGHANSLRQAKLLGEYLIVGVHSDEEIHQHKGAPPVFNEDERYTMVRGIKWVDEVVEGAPYVTTIETLDKYNCDFCAHGNDITTTADGHDTYEAVKIAKRYKEVERTQGVSTTDLVGRMLLMTREHFRRGAKEYTVDQDANSSQLATDSKARSPWTGMSQFLPTTQRILQFSEGKAPSPDAKIVYVAGAFDVMHPGHLKFLEKASQLGDFLIVGLHTDPIVNMYKGSNYPIMNLHERVLSVLACKYVSEVVIGAPYAVSPELLDHFNISVVAHGKTPLCKDPETKKDPYEEPRKRGIFQELESGSDLTTDKVVFRIIARRQEYEERNRRKEQKELDIYTAQQAAKLLEREKN</sequence>
<evidence type="ECO:0000256" key="2">
    <source>
        <dbReference type="ARBA" id="ARBA00022516"/>
    </source>
</evidence>
<keyword evidence="2" id="KW-0444">Lipid biosynthesis</keyword>
<keyword evidence="10" id="KW-1185">Reference proteome</keyword>
<dbReference type="Proteomes" id="UP000708208">
    <property type="component" value="Unassembled WGS sequence"/>
</dbReference>
<dbReference type="CDD" id="cd02174">
    <property type="entry name" value="CCT"/>
    <property type="match status" value="1"/>
</dbReference>
<evidence type="ECO:0000256" key="7">
    <source>
        <dbReference type="ARBA" id="ARBA00023264"/>
    </source>
</evidence>
<dbReference type="InterPro" id="IPR044608">
    <property type="entry name" value="Ect1/PCYT2"/>
</dbReference>
<evidence type="ECO:0000259" key="8">
    <source>
        <dbReference type="Pfam" id="PF01467"/>
    </source>
</evidence>
<keyword evidence="7" id="KW-1208">Phospholipid metabolism</keyword>
<dbReference type="OrthoDB" id="40021at2759"/>
<gene>
    <name evidence="9" type="ORF">AFUS01_LOCUS19408</name>
</gene>
<dbReference type="AlphaFoldDB" id="A0A8J2P3P6"/>
<feature type="domain" description="Cytidyltransferase-like" evidence="8">
    <location>
        <begin position="16"/>
        <end position="141"/>
    </location>
</feature>
<evidence type="ECO:0000313" key="9">
    <source>
        <dbReference type="EMBL" id="CAG7730790.1"/>
    </source>
</evidence>
<dbReference type="Pfam" id="PF01467">
    <property type="entry name" value="CTP_transf_like"/>
    <property type="match status" value="2"/>
</dbReference>
<dbReference type="GO" id="GO:0005737">
    <property type="term" value="C:cytoplasm"/>
    <property type="evidence" value="ECO:0007669"/>
    <property type="project" value="TreeGrafter"/>
</dbReference>
<keyword evidence="4" id="KW-0548">Nucleotidyltransferase</keyword>
<organism evidence="9 10">
    <name type="scientific">Allacma fusca</name>
    <dbReference type="NCBI Taxonomy" id="39272"/>
    <lineage>
        <taxon>Eukaryota</taxon>
        <taxon>Metazoa</taxon>
        <taxon>Ecdysozoa</taxon>
        <taxon>Arthropoda</taxon>
        <taxon>Hexapoda</taxon>
        <taxon>Collembola</taxon>
        <taxon>Symphypleona</taxon>
        <taxon>Sminthuridae</taxon>
        <taxon>Allacma</taxon>
    </lineage>
</organism>
<dbReference type="PANTHER" id="PTHR45780:SF2">
    <property type="entry name" value="ETHANOLAMINE-PHOSPHATE CYTIDYLYLTRANSFERASE"/>
    <property type="match status" value="1"/>
</dbReference>
<proteinExistence type="inferred from homology"/>
<comment type="caution">
    <text evidence="9">The sequence shown here is derived from an EMBL/GenBank/DDBJ whole genome shotgun (WGS) entry which is preliminary data.</text>
</comment>
<keyword evidence="6" id="KW-0594">Phospholipid biosynthesis</keyword>
<dbReference type="InterPro" id="IPR041723">
    <property type="entry name" value="CCT"/>
</dbReference>